<comment type="similarity">
    <text evidence="2 6">Belongs to the trans-sulfuration enzymes family.</text>
</comment>
<dbReference type="GO" id="GO:0006535">
    <property type="term" value="P:cysteine biosynthetic process from serine"/>
    <property type="evidence" value="ECO:0007669"/>
    <property type="project" value="TreeGrafter"/>
</dbReference>
<sequence>MDISTACIHAGYEAGNGEPRALPITLSTTFRYSSTDEVARLFDLSESGFFYSRIGNPTCDAVEKKIAALEGGVGAMLTSSGQAANLLAVINLASAGDHIIASSTIYGGTVNLFSVTLKRFGIECTYVSPRATKEEILAEVRPNTKCVFGETVANPALAVLDLEVFAQAAHEAGLPLIIDNTFPTPVLCRPFEWGADIVTHSTTKYIDGHALTVGGVIVDSGNFDWEASGRFPDFCEPDESYHGVVYTRDFGNSAFIVKARVQLMRDLGCYPPATNAFILNESLETLPLRMRKHCDNALRVAEWLEKQPKVVSVNYPGLPSSPDHDLATKYLPEGACGVISFVVDGDRDRAAALLDHLKMIPIEVHVADSQTSVLHPASSTHRQLTDEQLIACGVEPGMVRLSCGLESVDDIIADLEQAFAQI</sequence>
<dbReference type="PANTHER" id="PTHR43797:SF3">
    <property type="entry name" value="O-ACETYLHOMOSERINE SULFHYDRYLASE"/>
    <property type="match status" value="1"/>
</dbReference>
<comment type="cofactor">
    <cofactor evidence="1 6">
        <name>pyridoxal 5'-phosphate</name>
        <dbReference type="ChEBI" id="CHEBI:597326"/>
    </cofactor>
</comment>
<dbReference type="GO" id="GO:0019346">
    <property type="term" value="P:transsulfuration"/>
    <property type="evidence" value="ECO:0007669"/>
    <property type="project" value="InterPro"/>
</dbReference>
<organism evidence="7 8">
    <name type="scientific">Candidatus Coprovicinus avistercoris</name>
    <dbReference type="NCBI Taxonomy" id="2840754"/>
    <lineage>
        <taxon>Bacteria</taxon>
        <taxon>Bacillati</taxon>
        <taxon>Actinomycetota</taxon>
        <taxon>Coriobacteriia</taxon>
        <taxon>Coriobacteriales</taxon>
        <taxon>Coriobacteriaceae</taxon>
        <taxon>Coriobacteriaceae incertae sedis</taxon>
        <taxon>Candidatus Coprovicinus</taxon>
    </lineage>
</organism>
<protein>
    <submittedName>
        <fullName evidence="7">O-acetylhomoserine aminocarboxypropyltransferase/cysteine synthase</fullName>
    </submittedName>
</protein>
<evidence type="ECO:0000256" key="4">
    <source>
        <dbReference type="ARBA" id="ARBA00022898"/>
    </source>
</evidence>
<dbReference type="SUPFAM" id="SSF53383">
    <property type="entry name" value="PLP-dependent transferases"/>
    <property type="match status" value="1"/>
</dbReference>
<gene>
    <name evidence="7" type="ORF">IAD17_01805</name>
</gene>
<evidence type="ECO:0000256" key="2">
    <source>
        <dbReference type="ARBA" id="ARBA00009077"/>
    </source>
</evidence>
<dbReference type="CDD" id="cd00614">
    <property type="entry name" value="CGS_like"/>
    <property type="match status" value="1"/>
</dbReference>
<evidence type="ECO:0000256" key="1">
    <source>
        <dbReference type="ARBA" id="ARBA00001933"/>
    </source>
</evidence>
<accession>A0A9D1HWL9</accession>
<dbReference type="AlphaFoldDB" id="A0A9D1HWL9"/>
<dbReference type="InterPro" id="IPR000277">
    <property type="entry name" value="Cys/Met-Metab_PyrdxlP-dep_enz"/>
</dbReference>
<dbReference type="GO" id="GO:0005737">
    <property type="term" value="C:cytoplasm"/>
    <property type="evidence" value="ECO:0007669"/>
    <property type="project" value="TreeGrafter"/>
</dbReference>
<dbReference type="Proteomes" id="UP000824078">
    <property type="component" value="Unassembled WGS sequence"/>
</dbReference>
<dbReference type="Gene3D" id="3.90.1150.10">
    <property type="entry name" value="Aspartate Aminotransferase, domain 1"/>
    <property type="match status" value="1"/>
</dbReference>
<comment type="caution">
    <text evidence="7">The sequence shown here is derived from an EMBL/GenBank/DDBJ whole genome shotgun (WGS) entry which is preliminary data.</text>
</comment>
<dbReference type="Gene3D" id="3.40.640.10">
    <property type="entry name" value="Type I PLP-dependent aspartate aminotransferase-like (Major domain)"/>
    <property type="match status" value="1"/>
</dbReference>
<evidence type="ECO:0000313" key="8">
    <source>
        <dbReference type="Proteomes" id="UP000824078"/>
    </source>
</evidence>
<reference evidence="7" key="1">
    <citation type="submission" date="2020-10" db="EMBL/GenBank/DDBJ databases">
        <authorList>
            <person name="Gilroy R."/>
        </authorList>
    </citation>
    <scope>NUCLEOTIDE SEQUENCE</scope>
    <source>
        <strain evidence="7">ChiHjej12B11-29160</strain>
    </source>
</reference>
<dbReference type="PANTHER" id="PTHR43797">
    <property type="entry name" value="HOMOCYSTEINE/CYSTEINE SYNTHASE"/>
    <property type="match status" value="1"/>
</dbReference>
<dbReference type="InterPro" id="IPR015422">
    <property type="entry name" value="PyrdxlP-dep_Trfase_small"/>
</dbReference>
<dbReference type="PIRSF" id="PIRSF001434">
    <property type="entry name" value="CGS"/>
    <property type="match status" value="1"/>
</dbReference>
<evidence type="ECO:0000313" key="7">
    <source>
        <dbReference type="EMBL" id="HIU23642.1"/>
    </source>
</evidence>
<dbReference type="EMBL" id="DVMQ01000006">
    <property type="protein sequence ID" value="HIU23642.1"/>
    <property type="molecule type" value="Genomic_DNA"/>
</dbReference>
<dbReference type="Pfam" id="PF01053">
    <property type="entry name" value="Cys_Met_Meta_PP"/>
    <property type="match status" value="1"/>
</dbReference>
<proteinExistence type="inferred from homology"/>
<dbReference type="InterPro" id="IPR015421">
    <property type="entry name" value="PyrdxlP-dep_Trfase_major"/>
</dbReference>
<dbReference type="GO" id="GO:0071269">
    <property type="term" value="P:L-homocysteine biosynthetic process"/>
    <property type="evidence" value="ECO:0007669"/>
    <property type="project" value="TreeGrafter"/>
</dbReference>
<reference evidence="7" key="2">
    <citation type="journal article" date="2021" name="PeerJ">
        <title>Extensive microbial diversity within the chicken gut microbiome revealed by metagenomics and culture.</title>
        <authorList>
            <person name="Gilroy R."/>
            <person name="Ravi A."/>
            <person name="Getino M."/>
            <person name="Pursley I."/>
            <person name="Horton D.L."/>
            <person name="Alikhan N.F."/>
            <person name="Baker D."/>
            <person name="Gharbi K."/>
            <person name="Hall N."/>
            <person name="Watson M."/>
            <person name="Adriaenssens E.M."/>
            <person name="Foster-Nyarko E."/>
            <person name="Jarju S."/>
            <person name="Secka A."/>
            <person name="Antonio M."/>
            <person name="Oren A."/>
            <person name="Chaudhuri R.R."/>
            <person name="La Ragione R."/>
            <person name="Hildebrand F."/>
            <person name="Pallen M.J."/>
        </authorList>
    </citation>
    <scope>NUCLEOTIDE SEQUENCE</scope>
    <source>
        <strain evidence="7">ChiHjej12B11-29160</strain>
    </source>
</reference>
<evidence type="ECO:0000256" key="5">
    <source>
        <dbReference type="PIRSR" id="PIRSR001434-2"/>
    </source>
</evidence>
<keyword evidence="4 5" id="KW-0663">Pyridoxal phosphate</keyword>
<dbReference type="GO" id="GO:0030170">
    <property type="term" value="F:pyridoxal phosphate binding"/>
    <property type="evidence" value="ECO:0007669"/>
    <property type="project" value="InterPro"/>
</dbReference>
<dbReference type="NCBIfam" id="TIGR01326">
    <property type="entry name" value="OAH_OAS_sulfhy"/>
    <property type="match status" value="1"/>
</dbReference>
<dbReference type="GO" id="GO:0004124">
    <property type="term" value="F:cysteine synthase activity"/>
    <property type="evidence" value="ECO:0007669"/>
    <property type="project" value="TreeGrafter"/>
</dbReference>
<dbReference type="FunFam" id="3.40.640.10:FF:000035">
    <property type="entry name" value="O-succinylhomoserine sulfhydrylase"/>
    <property type="match status" value="1"/>
</dbReference>
<dbReference type="InterPro" id="IPR015424">
    <property type="entry name" value="PyrdxlP-dep_Trfase"/>
</dbReference>
<keyword evidence="3" id="KW-0808">Transferase</keyword>
<feature type="modified residue" description="N6-(pyridoxal phosphate)lysine" evidence="5">
    <location>
        <position position="204"/>
    </location>
</feature>
<name>A0A9D1HWL9_9ACTN</name>
<dbReference type="GO" id="GO:0003961">
    <property type="term" value="F:O-acetylhomoserine aminocarboxypropyltransferase activity"/>
    <property type="evidence" value="ECO:0007669"/>
    <property type="project" value="TreeGrafter"/>
</dbReference>
<evidence type="ECO:0000256" key="3">
    <source>
        <dbReference type="ARBA" id="ARBA00022679"/>
    </source>
</evidence>
<evidence type="ECO:0000256" key="6">
    <source>
        <dbReference type="RuleBase" id="RU362118"/>
    </source>
</evidence>
<dbReference type="InterPro" id="IPR006235">
    <property type="entry name" value="OAc-hSer/O-AcSer_sulfhydrylase"/>
</dbReference>